<dbReference type="RefSeq" id="WP_011904388.1">
    <property type="nucleotide sequence ID" value="NC_009380.1"/>
</dbReference>
<evidence type="ECO:0008006" key="3">
    <source>
        <dbReference type="Google" id="ProtNLM"/>
    </source>
</evidence>
<dbReference type="HOGENOM" id="CLU_1626196_0_0_11"/>
<sequence>MNDRFPPLVTEALQAAGWVPGRRDDDRAQQWALRLAADAAPDGRQHTIVRAAVEAYGEFGGLLVRPQGDGEQIAPSTFHLDPFLVGRSVGTLAELAAAIGAPLTPIGEEGDGVGILAVDEPGRVFVLDHGGDWYLGADLDEAITALVLGRQPHRVRQDGTW</sequence>
<keyword evidence="2" id="KW-1185">Reference proteome</keyword>
<dbReference type="PATRIC" id="fig|369723.5.peg.486"/>
<dbReference type="InterPro" id="IPR025850">
    <property type="entry name" value="SUKH-3"/>
</dbReference>
<dbReference type="STRING" id="369723.Strop_0469"/>
<dbReference type="AlphaFoldDB" id="A4X254"/>
<organism evidence="1 2">
    <name type="scientific">Salinispora tropica (strain ATCC BAA-916 / DSM 44818 / JCM 13857 / NBRC 105044 / CNB-440)</name>
    <dbReference type="NCBI Taxonomy" id="369723"/>
    <lineage>
        <taxon>Bacteria</taxon>
        <taxon>Bacillati</taxon>
        <taxon>Actinomycetota</taxon>
        <taxon>Actinomycetes</taxon>
        <taxon>Micromonosporales</taxon>
        <taxon>Micromonosporaceae</taxon>
        <taxon>Salinispora</taxon>
    </lineage>
</organism>
<dbReference type="Proteomes" id="UP000000235">
    <property type="component" value="Chromosome"/>
</dbReference>
<protein>
    <recommendedName>
        <fullName evidence="3">SUKH-3 domain containing protein</fullName>
    </recommendedName>
</protein>
<gene>
    <name evidence="1" type="ordered locus">Strop_0469</name>
</gene>
<proteinExistence type="predicted"/>
<reference evidence="2" key="1">
    <citation type="journal article" date="2007" name="Proc. Natl. Acad. Sci. U.S.A.">
        <title>Genome sequencing reveals complex secondary metabolome in the marine actinomycete Salinispora tropica.</title>
        <authorList>
            <person name="Udwary D.W."/>
            <person name="Zeigler L."/>
            <person name="Asolkar R.N."/>
            <person name="Singan V."/>
            <person name="Lapidus A."/>
            <person name="Fenical W."/>
            <person name="Jensen P.R."/>
            <person name="Moore B.S."/>
        </authorList>
    </citation>
    <scope>NUCLEOTIDE SEQUENCE [LARGE SCALE GENOMIC DNA]</scope>
    <source>
        <strain evidence="2">ATCC BAA-916 / DSM 44818 / CNB-440</strain>
    </source>
</reference>
<dbReference type="eggNOG" id="ENOG5033U9G">
    <property type="taxonomic scope" value="Bacteria"/>
</dbReference>
<accession>A4X254</accession>
<dbReference type="Pfam" id="PF14433">
    <property type="entry name" value="SUKH-3"/>
    <property type="match status" value="1"/>
</dbReference>
<dbReference type="EMBL" id="CP000667">
    <property type="protein sequence ID" value="ABP52954.1"/>
    <property type="molecule type" value="Genomic_DNA"/>
</dbReference>
<name>A4X254_SALTO</name>
<dbReference type="KEGG" id="stp:Strop_0469"/>
<evidence type="ECO:0000313" key="1">
    <source>
        <dbReference type="EMBL" id="ABP52954.1"/>
    </source>
</evidence>
<evidence type="ECO:0000313" key="2">
    <source>
        <dbReference type="Proteomes" id="UP000000235"/>
    </source>
</evidence>